<gene>
    <name evidence="1" type="ORF">METZ01_LOCUS42651</name>
</gene>
<accession>A0A381RIS4</accession>
<dbReference type="EMBL" id="UINC01001842">
    <property type="protein sequence ID" value="SUZ89797.1"/>
    <property type="molecule type" value="Genomic_DNA"/>
</dbReference>
<reference evidence="1" key="1">
    <citation type="submission" date="2018-05" db="EMBL/GenBank/DDBJ databases">
        <authorList>
            <person name="Lanie J.A."/>
            <person name="Ng W.-L."/>
            <person name="Kazmierczak K.M."/>
            <person name="Andrzejewski T.M."/>
            <person name="Davidsen T.M."/>
            <person name="Wayne K.J."/>
            <person name="Tettelin H."/>
            <person name="Glass J.I."/>
            <person name="Rusch D."/>
            <person name="Podicherti R."/>
            <person name="Tsui H.-C.T."/>
            <person name="Winkler M.E."/>
        </authorList>
    </citation>
    <scope>NUCLEOTIDE SEQUENCE</scope>
</reference>
<evidence type="ECO:0000313" key="1">
    <source>
        <dbReference type="EMBL" id="SUZ89797.1"/>
    </source>
</evidence>
<name>A0A381RIS4_9ZZZZ</name>
<organism evidence="1">
    <name type="scientific">marine metagenome</name>
    <dbReference type="NCBI Taxonomy" id="408172"/>
    <lineage>
        <taxon>unclassified sequences</taxon>
        <taxon>metagenomes</taxon>
        <taxon>ecological metagenomes</taxon>
    </lineage>
</organism>
<sequence>MMAMEIPGDKIVQQAQVMAEEFRDMGMDQDELLSMFTDPFYGGMYMAYSQLGKNTIAQIVGSVYEKIHVIDGQEF</sequence>
<proteinExistence type="predicted"/>
<protein>
    <submittedName>
        <fullName evidence="1">Uncharacterized protein</fullName>
    </submittedName>
</protein>
<dbReference type="AlphaFoldDB" id="A0A381RIS4"/>